<name>A0A7Y7PS17_9BACT</name>
<dbReference type="Gene3D" id="1.10.260.40">
    <property type="entry name" value="lambda repressor-like DNA-binding domains"/>
    <property type="match status" value="1"/>
</dbReference>
<dbReference type="PROSITE" id="PS50943">
    <property type="entry name" value="HTH_CROC1"/>
    <property type="match status" value="1"/>
</dbReference>
<dbReference type="EMBL" id="JABKAU010000034">
    <property type="protein sequence ID" value="NVO32642.1"/>
    <property type="molecule type" value="Genomic_DNA"/>
</dbReference>
<keyword evidence="3" id="KW-1185">Reference proteome</keyword>
<dbReference type="Pfam" id="PF01381">
    <property type="entry name" value="HTH_3"/>
    <property type="match status" value="1"/>
</dbReference>
<accession>A0A7Y7PS17</accession>
<dbReference type="Proteomes" id="UP000565521">
    <property type="component" value="Unassembled WGS sequence"/>
</dbReference>
<gene>
    <name evidence="2" type="ORF">HW554_15605</name>
</gene>
<dbReference type="RefSeq" id="WP_176909512.1">
    <property type="nucleotide sequence ID" value="NZ_JABKAU010000034.1"/>
</dbReference>
<comment type="caution">
    <text evidence="2">The sequence shown here is derived from an EMBL/GenBank/DDBJ whole genome shotgun (WGS) entry which is preliminary data.</text>
</comment>
<dbReference type="AlphaFoldDB" id="A0A7Y7PS17"/>
<organism evidence="2 3">
    <name type="scientific">Hymenobacter lapidiphilus</name>
    <dbReference type="NCBI Taxonomy" id="2608003"/>
    <lineage>
        <taxon>Bacteria</taxon>
        <taxon>Pseudomonadati</taxon>
        <taxon>Bacteroidota</taxon>
        <taxon>Cytophagia</taxon>
        <taxon>Cytophagales</taxon>
        <taxon>Hymenobacteraceae</taxon>
        <taxon>Hymenobacter</taxon>
    </lineage>
</organism>
<dbReference type="InterPro" id="IPR010982">
    <property type="entry name" value="Lambda_DNA-bd_dom_sf"/>
</dbReference>
<proteinExistence type="predicted"/>
<dbReference type="SUPFAM" id="SSF47413">
    <property type="entry name" value="lambda repressor-like DNA-binding domains"/>
    <property type="match status" value="1"/>
</dbReference>
<reference evidence="2 3" key="1">
    <citation type="submission" date="2020-05" db="EMBL/GenBank/DDBJ databases">
        <title>Hymenobacter terrestris sp. nov. and Hymenobacter lapidiphilus sp. nov., isolated from regoliths in Antarctica.</title>
        <authorList>
            <person name="Sedlacek I."/>
            <person name="Pantucek R."/>
            <person name="Zeman M."/>
            <person name="Holochova P."/>
            <person name="Kralova S."/>
            <person name="Stankova E."/>
            <person name="Sedo O."/>
            <person name="Micenkova L."/>
            <person name="Svec P."/>
            <person name="Gupta V."/>
            <person name="Sood U."/>
            <person name="Korpole U.S."/>
            <person name="Lal R."/>
        </authorList>
    </citation>
    <scope>NUCLEOTIDE SEQUENCE [LARGE SCALE GENOMIC DNA]</scope>
    <source>
        <strain evidence="2 3">P5342</strain>
    </source>
</reference>
<dbReference type="GO" id="GO:0003677">
    <property type="term" value="F:DNA binding"/>
    <property type="evidence" value="ECO:0007669"/>
    <property type="project" value="InterPro"/>
</dbReference>
<protein>
    <submittedName>
        <fullName evidence="2">Helix-turn-helix transcriptional regulator</fullName>
    </submittedName>
</protein>
<dbReference type="InterPro" id="IPR001387">
    <property type="entry name" value="Cro/C1-type_HTH"/>
</dbReference>
<dbReference type="CDD" id="cd00093">
    <property type="entry name" value="HTH_XRE"/>
    <property type="match status" value="1"/>
</dbReference>
<feature type="domain" description="HTH cro/C1-type" evidence="1">
    <location>
        <begin position="16"/>
        <end position="45"/>
    </location>
</feature>
<evidence type="ECO:0000313" key="2">
    <source>
        <dbReference type="EMBL" id="NVO32642.1"/>
    </source>
</evidence>
<sequence length="188" mass="20240">MPQKATPSTTLAAAVRTYLGLSQEQLAAYLGVSRGQVAHLEAGRRQLAAEPGQLLRKLAAQLPPPLGSATKTALNPTGISASSRSGAKVLRRRLATCHWQLANLRVELAREDARVELAHRWQQLRADGPEQLPADNVAALRRHQLLRHWTATTAQALGAGAVAARYLLALRIRFTAAEVAALEEILAS</sequence>
<evidence type="ECO:0000313" key="3">
    <source>
        <dbReference type="Proteomes" id="UP000565521"/>
    </source>
</evidence>
<evidence type="ECO:0000259" key="1">
    <source>
        <dbReference type="PROSITE" id="PS50943"/>
    </source>
</evidence>